<organism evidence="2 3">
    <name type="scientific">Triparma retinervis</name>
    <dbReference type="NCBI Taxonomy" id="2557542"/>
    <lineage>
        <taxon>Eukaryota</taxon>
        <taxon>Sar</taxon>
        <taxon>Stramenopiles</taxon>
        <taxon>Ochrophyta</taxon>
        <taxon>Bolidophyceae</taxon>
        <taxon>Parmales</taxon>
        <taxon>Triparmaceae</taxon>
        <taxon>Triparma</taxon>
    </lineage>
</organism>
<feature type="compositionally biased region" description="Acidic residues" evidence="1">
    <location>
        <begin position="355"/>
        <end position="378"/>
    </location>
</feature>
<dbReference type="AlphaFoldDB" id="A0A9W7AI70"/>
<dbReference type="Proteomes" id="UP001165082">
    <property type="component" value="Unassembled WGS sequence"/>
</dbReference>
<sequence length="396" mass="44884">DSDADDGSKPPMSPHVPIISPAMPLVPFKDGSDLRKGQPGYASQHRKAQSNMAKLELESVNRLINKHPALISQLNAVDARETNWQQGMGRFEEEKARYTFITTALKNAVDAIKEQNEQIKQLPDYDPNYAGSLLNRSPTSVAIIYNKKDIFTSTKGEKVCLKLFSMTNEDKVRSMDMSIKQLKVITQDMNKNLYVSNEQLTTNTIVDSVHYCMNTRKRLKAGDEAWRATNKNQFNRFFLDRGNCKEHLRKCKEREKVTTGKGSKDSAVIPNLCDSCCSRKYEYDHTTCQRIPKELHNAVTNMEKNLRDLKDSFAPYTYDLACKAWKGWINKVDSAAGSGGGAGASCRWCPAVTPTEEEEEDDDSDEDNDDDNDDDNDEGETRRKRRKRGDRKGEDE</sequence>
<comment type="caution">
    <text evidence="2">The sequence shown here is derived from an EMBL/GenBank/DDBJ whole genome shotgun (WGS) entry which is preliminary data.</text>
</comment>
<keyword evidence="3" id="KW-1185">Reference proteome</keyword>
<evidence type="ECO:0000313" key="3">
    <source>
        <dbReference type="Proteomes" id="UP001165082"/>
    </source>
</evidence>
<evidence type="ECO:0000256" key="1">
    <source>
        <dbReference type="SAM" id="MobiDB-lite"/>
    </source>
</evidence>
<dbReference type="EMBL" id="BRXZ01002910">
    <property type="protein sequence ID" value="GMH72732.1"/>
    <property type="molecule type" value="Genomic_DNA"/>
</dbReference>
<protein>
    <submittedName>
        <fullName evidence="2">Uncharacterized protein</fullName>
    </submittedName>
</protein>
<evidence type="ECO:0000313" key="2">
    <source>
        <dbReference type="EMBL" id="GMH72732.1"/>
    </source>
</evidence>
<gene>
    <name evidence="2" type="ORF">TrRE_jg80</name>
</gene>
<accession>A0A9W7AI70</accession>
<feature type="non-terminal residue" evidence="2">
    <location>
        <position position="1"/>
    </location>
</feature>
<proteinExistence type="predicted"/>
<feature type="region of interest" description="Disordered" evidence="1">
    <location>
        <begin position="337"/>
        <end position="396"/>
    </location>
</feature>
<reference evidence="2" key="1">
    <citation type="submission" date="2022-07" db="EMBL/GenBank/DDBJ databases">
        <title>Genome analysis of Parmales, a sister group of diatoms, reveals the evolutionary specialization of diatoms from phago-mixotrophs to photoautotrophs.</title>
        <authorList>
            <person name="Ban H."/>
            <person name="Sato S."/>
            <person name="Yoshikawa S."/>
            <person name="Kazumasa Y."/>
            <person name="Nakamura Y."/>
            <person name="Ichinomiya M."/>
            <person name="Saitoh K."/>
            <person name="Sato N."/>
            <person name="Blanc-Mathieu R."/>
            <person name="Endo H."/>
            <person name="Kuwata A."/>
            <person name="Ogata H."/>
        </authorList>
    </citation>
    <scope>NUCLEOTIDE SEQUENCE</scope>
</reference>
<feature type="region of interest" description="Disordered" evidence="1">
    <location>
        <begin position="1"/>
        <end position="23"/>
    </location>
</feature>
<name>A0A9W7AI70_9STRA</name>